<reference evidence="2" key="1">
    <citation type="submission" date="2023-03" db="EMBL/GenBank/DDBJ databases">
        <title>Edaphobacter sp.</title>
        <authorList>
            <person name="Huber K.J."/>
            <person name="Papendorf J."/>
            <person name="Pilke C."/>
            <person name="Bunk B."/>
            <person name="Sproeer C."/>
            <person name="Pester M."/>
        </authorList>
    </citation>
    <scope>NUCLEOTIDE SEQUENCE</scope>
    <source>
        <strain evidence="1">DSM 109919</strain>
        <strain evidence="2">DSM 109920</strain>
    </source>
</reference>
<name>A0AAU7D1Q7_9BACT</name>
<organism evidence="2">
    <name type="scientific">Edaphobacter paludis</name>
    <dbReference type="NCBI Taxonomy" id="3035702"/>
    <lineage>
        <taxon>Bacteria</taxon>
        <taxon>Pseudomonadati</taxon>
        <taxon>Acidobacteriota</taxon>
        <taxon>Terriglobia</taxon>
        <taxon>Terriglobales</taxon>
        <taxon>Acidobacteriaceae</taxon>
        <taxon>Edaphobacter</taxon>
    </lineage>
</organism>
<dbReference type="Pfam" id="PF18854">
    <property type="entry name" value="baeRF_family10"/>
    <property type="match status" value="1"/>
</dbReference>
<dbReference type="RefSeq" id="WP_348266092.1">
    <property type="nucleotide sequence ID" value="NZ_CP121194.1"/>
</dbReference>
<dbReference type="EMBL" id="CP121195">
    <property type="protein sequence ID" value="XBH11887.1"/>
    <property type="molecule type" value="Genomic_DNA"/>
</dbReference>
<dbReference type="InterPro" id="IPR041202">
    <property type="entry name" value="BaeRF_family10"/>
</dbReference>
<evidence type="ECO:0008006" key="3">
    <source>
        <dbReference type="Google" id="ProtNLM"/>
    </source>
</evidence>
<protein>
    <recommendedName>
        <fullName evidence="3">eRF1 domain-containing protein</fullName>
    </recommendedName>
</protein>
<dbReference type="EMBL" id="CP121194">
    <property type="protein sequence ID" value="XBH08583.1"/>
    <property type="molecule type" value="Genomic_DNA"/>
</dbReference>
<accession>A0AAU7CU73</accession>
<sequence length="385" mass="43062">MKTAPVPPVLPFLDLLSSETLAKLANVYDKQSHAVTLYFNRSTFSDKAHSEEALTFEHLVKSARDKSQSGDANPGLSKDLTRIFGMEPEFRSSPNRFKAIFACSDRQIWQEINLPPCGDFSRLEISQRFQIVPLLRAMEACTPYCVAIIEHGKARIFIVHGTEIHQMHQLPSEELTMDAEVSRVGWCHHTDGSLGERTKAYFKSLARDLRELLQDLTCQYLVVGCRDDLWSELKPQLVKAGMEDMISGRFNLSSFDMTPDEIVQAARPAITGKQRQQYNQFWESVREESDLSAISVNPVLRRLESGRVQTLFLGDLSGRIVTECANCHKWLNAGNLCPACGSSYINSLPAEELLVRKALSTGANTIAPDFAMAALFGEVGAILRY</sequence>
<evidence type="ECO:0000313" key="2">
    <source>
        <dbReference type="EMBL" id="XBH11887.1"/>
    </source>
</evidence>
<dbReference type="KEGG" id="epl:P4G45_08725"/>
<proteinExistence type="predicted"/>
<gene>
    <name evidence="1" type="ORF">P4G45_08725</name>
    <name evidence="2" type="ORF">P8936_09175</name>
</gene>
<evidence type="ECO:0000313" key="1">
    <source>
        <dbReference type="EMBL" id="XBH08583.1"/>
    </source>
</evidence>
<accession>A0AAU7D1Q7</accession>
<dbReference type="AlphaFoldDB" id="A0AAU7D1Q7"/>